<protein>
    <submittedName>
        <fullName evidence="1">DUF5412 family protein</fullName>
    </submittedName>
</protein>
<organism evidence="1 2">
    <name type="scientific">Mesobacillus jeotgali</name>
    <dbReference type="NCBI Taxonomy" id="129985"/>
    <lineage>
        <taxon>Bacteria</taxon>
        <taxon>Bacillati</taxon>
        <taxon>Bacillota</taxon>
        <taxon>Bacilli</taxon>
        <taxon>Bacillales</taxon>
        <taxon>Bacillaceae</taxon>
        <taxon>Mesobacillus</taxon>
    </lineage>
</organism>
<accession>A0ABY9VJU8</accession>
<dbReference type="Pfam" id="PF17428">
    <property type="entry name" value="DUF5412"/>
    <property type="match status" value="1"/>
</dbReference>
<gene>
    <name evidence="1" type="ORF">RH061_02575</name>
</gene>
<dbReference type="RefSeq" id="WP_311073719.1">
    <property type="nucleotide sequence ID" value="NZ_CP134494.1"/>
</dbReference>
<evidence type="ECO:0000313" key="2">
    <source>
        <dbReference type="Proteomes" id="UP001303324"/>
    </source>
</evidence>
<name>A0ABY9VJU8_9BACI</name>
<keyword evidence="2" id="KW-1185">Reference proteome</keyword>
<dbReference type="InterPro" id="IPR035406">
    <property type="entry name" value="DUF5412"/>
</dbReference>
<dbReference type="Proteomes" id="UP001303324">
    <property type="component" value="Chromosome"/>
</dbReference>
<reference evidence="1 2" key="1">
    <citation type="submission" date="2023-09" db="EMBL/GenBank/DDBJ databases">
        <title>Microbial mechanism of fulvic acid promoting antimony reduction mineralization in rice fields.</title>
        <authorList>
            <person name="Chen G."/>
            <person name="Lan J."/>
        </authorList>
    </citation>
    <scope>NUCLEOTIDE SEQUENCE [LARGE SCALE GENOMIC DNA]</scope>
    <source>
        <strain evidence="1 2">PS1</strain>
    </source>
</reference>
<proteinExistence type="predicted"/>
<dbReference type="EMBL" id="CP134494">
    <property type="protein sequence ID" value="WNF23414.1"/>
    <property type="molecule type" value="Genomic_DNA"/>
</dbReference>
<evidence type="ECO:0000313" key="1">
    <source>
        <dbReference type="EMBL" id="WNF23414.1"/>
    </source>
</evidence>
<sequence>MRSIRLRYKILFLVLFTLTCLFIYIKFAYTFEFNNGEFFVGPEESPNGKYTANSYYKTYGGAAGGVNVWVEVTEGKGNKVRTIYYAPGKSNFSINWVDEETLNITNEAPGFPNESRSIELTIGKEIYDESGAACASWVMIDDYETCYERD</sequence>